<dbReference type="Pfam" id="PF13175">
    <property type="entry name" value="AAA_15"/>
    <property type="match status" value="1"/>
</dbReference>
<name>A0A9X4AG58_9BACI</name>
<accession>A0A9X4AG58</accession>
<dbReference type="Gene3D" id="3.40.50.300">
    <property type="entry name" value="P-loop containing nucleotide triphosphate hydrolases"/>
    <property type="match status" value="1"/>
</dbReference>
<dbReference type="GO" id="GO:0005524">
    <property type="term" value="F:ATP binding"/>
    <property type="evidence" value="ECO:0007669"/>
    <property type="project" value="UniProtKB-KW"/>
</dbReference>
<comment type="caution">
    <text evidence="2">The sequence shown here is derived from an EMBL/GenBank/DDBJ whole genome shotgun (WGS) entry which is preliminary data.</text>
</comment>
<dbReference type="PANTHER" id="PTHR43581">
    <property type="entry name" value="ATP/GTP PHOSPHATASE"/>
    <property type="match status" value="1"/>
</dbReference>
<keyword evidence="2" id="KW-0067">ATP-binding</keyword>
<keyword evidence="2" id="KW-0547">Nucleotide-binding</keyword>
<dbReference type="EMBL" id="JAMQKC010000045">
    <property type="protein sequence ID" value="MDC3418717.1"/>
    <property type="molecule type" value="Genomic_DNA"/>
</dbReference>
<dbReference type="AlphaFoldDB" id="A0A9X4AG58"/>
<evidence type="ECO:0000313" key="2">
    <source>
        <dbReference type="EMBL" id="MDC3418717.1"/>
    </source>
</evidence>
<reference evidence="2" key="1">
    <citation type="submission" date="2022-06" db="EMBL/GenBank/DDBJ databases">
        <title>Aquibacillus sp. a new bacterium isolated from soil saline samples.</title>
        <authorList>
            <person name="Galisteo C."/>
            <person name="De La Haba R."/>
            <person name="Sanchez-Porro C."/>
            <person name="Ventosa A."/>
        </authorList>
    </citation>
    <scope>NUCLEOTIDE SEQUENCE</scope>
    <source>
        <strain evidence="2">3ASR75-54</strain>
    </source>
</reference>
<dbReference type="SUPFAM" id="SSF52540">
    <property type="entry name" value="P-loop containing nucleoside triphosphate hydrolases"/>
    <property type="match status" value="1"/>
</dbReference>
<organism evidence="2 3">
    <name type="scientific">Aquibacillus salsiterrae</name>
    <dbReference type="NCBI Taxonomy" id="2950439"/>
    <lineage>
        <taxon>Bacteria</taxon>
        <taxon>Bacillati</taxon>
        <taxon>Bacillota</taxon>
        <taxon>Bacilli</taxon>
        <taxon>Bacillales</taxon>
        <taxon>Bacillaceae</taxon>
        <taxon>Aquibacillus</taxon>
    </lineage>
</organism>
<gene>
    <name evidence="2" type="ORF">NC799_17975</name>
</gene>
<feature type="domain" description="Endonuclease GajA/Old nuclease/RecF-like AAA" evidence="1">
    <location>
        <begin position="268"/>
        <end position="381"/>
    </location>
</feature>
<dbReference type="Proteomes" id="UP001145069">
    <property type="component" value="Unassembled WGS sequence"/>
</dbReference>
<dbReference type="InterPro" id="IPR041685">
    <property type="entry name" value="AAA_GajA/Old/RecF-like"/>
</dbReference>
<dbReference type="InterPro" id="IPR051396">
    <property type="entry name" value="Bact_Antivir_Def_Nuclease"/>
</dbReference>
<evidence type="ECO:0000313" key="3">
    <source>
        <dbReference type="Proteomes" id="UP001145069"/>
    </source>
</evidence>
<proteinExistence type="predicted"/>
<sequence>MIKEADIDVKGLVVIAGENDTGKSTVGKLLYSLVRAFSKYEHEFEDDQLESLLSMADEIYFKVRSEIDFGENTDIRSAIGIEFIDQIYNTAEDQEIVAISEIINEKRELLNQIELPEDLSDWLETKFREMEKMLSLSAEDDLVKHQALNKVISSEFDGQIENQFTNDPSIVEVTEGANKLFTIEFEENKVKNLSYHDPLYYSEVIYLESPYVMQTRHMPMRVLPRRFLLPPSRRQSVLYSPLHVYDLFTLLSERPTTDFSLSNVVTNKGDERKKIDSIISKIIGGNFHYDQKKKEFIYKKDGLDESVDFKLNNIATGIKSFGILQLLMHVIPIPNRSIVIIDEPEVHLHPSWQIKYAQLLVLLVKELDITIIVNSHSPYFIEAMKVFSDKYELEEKTNFYLTQKNKNQSSVIKNVTKDLDTIFEKLTEPFMELEDIALGDKYDNRNN</sequence>
<evidence type="ECO:0000259" key="1">
    <source>
        <dbReference type="Pfam" id="PF13175"/>
    </source>
</evidence>
<dbReference type="InterPro" id="IPR027417">
    <property type="entry name" value="P-loop_NTPase"/>
</dbReference>
<keyword evidence="3" id="KW-1185">Reference proteome</keyword>
<dbReference type="RefSeq" id="WP_417006707.1">
    <property type="nucleotide sequence ID" value="NZ_JAMQKC010000045.1"/>
</dbReference>
<dbReference type="PANTHER" id="PTHR43581:SF2">
    <property type="entry name" value="EXCINUCLEASE ATPASE SUBUNIT"/>
    <property type="match status" value="1"/>
</dbReference>
<protein>
    <submittedName>
        <fullName evidence="2">ATP-binding protein</fullName>
    </submittedName>
</protein>